<evidence type="ECO:0000256" key="7">
    <source>
        <dbReference type="ARBA" id="ARBA00023134"/>
    </source>
</evidence>
<dbReference type="Gene3D" id="3.90.1860.10">
    <property type="entry name" value="tRNA-splicing ligase RtcB"/>
    <property type="match status" value="1"/>
</dbReference>
<dbReference type="SUPFAM" id="SSF103365">
    <property type="entry name" value="Hypothetical protein PH1602"/>
    <property type="match status" value="1"/>
</dbReference>
<dbReference type="PANTHER" id="PTHR11118:SF1">
    <property type="entry name" value="RNA-SPLICING LIGASE RTCB HOMOLOG"/>
    <property type="match status" value="1"/>
</dbReference>
<dbReference type="RefSeq" id="WP_274691529.1">
    <property type="nucleotide sequence ID" value="NZ_JAPMOU010000055.1"/>
</dbReference>
<dbReference type="PANTHER" id="PTHR11118">
    <property type="entry name" value="RNA-SPLICING LIGASE RTCB HOMOLOG"/>
    <property type="match status" value="1"/>
</dbReference>
<gene>
    <name evidence="10" type="ORF">ORQ98_24960</name>
</gene>
<dbReference type="NCBIfam" id="TIGR03073">
    <property type="entry name" value="release_rtcB"/>
    <property type="match status" value="1"/>
</dbReference>
<dbReference type="NCBIfam" id="NF007153">
    <property type="entry name" value="PRK09588.1"/>
    <property type="match status" value="1"/>
</dbReference>
<evidence type="ECO:0000256" key="9">
    <source>
        <dbReference type="ARBA" id="ARBA00047746"/>
    </source>
</evidence>
<evidence type="ECO:0000256" key="3">
    <source>
        <dbReference type="ARBA" id="ARBA00022598"/>
    </source>
</evidence>
<keyword evidence="7" id="KW-0342">GTP-binding</keyword>
<dbReference type="Pfam" id="PF01139">
    <property type="entry name" value="RtcB"/>
    <property type="match status" value="2"/>
</dbReference>
<organism evidence="10 11">
    <name type="scientific">Spartinivicinus poritis</name>
    <dbReference type="NCBI Taxonomy" id="2994640"/>
    <lineage>
        <taxon>Bacteria</taxon>
        <taxon>Pseudomonadati</taxon>
        <taxon>Pseudomonadota</taxon>
        <taxon>Gammaproteobacteria</taxon>
        <taxon>Oceanospirillales</taxon>
        <taxon>Zooshikellaceae</taxon>
        <taxon>Spartinivicinus</taxon>
    </lineage>
</organism>
<comment type="caution">
    <text evidence="10">The sequence shown here is derived from an EMBL/GenBank/DDBJ whole genome shotgun (WGS) entry which is preliminary data.</text>
</comment>
<keyword evidence="11" id="KW-1185">Reference proteome</keyword>
<dbReference type="GO" id="GO:0016874">
    <property type="term" value="F:ligase activity"/>
    <property type="evidence" value="ECO:0007669"/>
    <property type="project" value="UniProtKB-KW"/>
</dbReference>
<dbReference type="InterPro" id="IPR001233">
    <property type="entry name" value="RtcB"/>
</dbReference>
<dbReference type="Proteomes" id="UP001528823">
    <property type="component" value="Unassembled WGS sequence"/>
</dbReference>
<sequence>MGTLNSIQYIADNIELIASNKTWIEGKAIEQLTFSAKLPDMLKVAGMPDLHPGKSYPIGAAFLSKNTLYPYLVGSDIGCGMGLWQTDKPINKLKISRWIDKLAVLDEPLNRDWQDEIEQTKQQFGVINSDFDRALGSIGGGNHFAELQVVETIFDQTLADAIHLSKKHVQLLVHSGSRGYGHEILNQHIAQFNSAGIAVDSDAGIEYLQKHNDAVQWACANRTLIAKQIMATLNIDADPLLDVTHNLVSNQQGMGWLHRKGATPSDQGIVAIPGSRGALTYLVKPVKSATGLFSLAHGAGRKWQRSEAKARLSNKYRVQDLQKTSLGSHVVCKNKALLYEEAPQAYKSIDQVIQDLKNAGLIELIASLKPILTYKTAKSGGC</sequence>
<evidence type="ECO:0000256" key="2">
    <source>
        <dbReference type="ARBA" id="ARBA00012726"/>
    </source>
</evidence>
<comment type="cofactor">
    <cofactor evidence="1">
        <name>Mn(2+)</name>
        <dbReference type="ChEBI" id="CHEBI:29035"/>
    </cofactor>
</comment>
<evidence type="ECO:0000313" key="11">
    <source>
        <dbReference type="Proteomes" id="UP001528823"/>
    </source>
</evidence>
<accession>A0ABT5UFU3</accession>
<dbReference type="InterPro" id="IPR017510">
    <property type="entry name" value="RtcB2"/>
</dbReference>
<evidence type="ECO:0000256" key="6">
    <source>
        <dbReference type="ARBA" id="ARBA00022800"/>
    </source>
</evidence>
<keyword evidence="5" id="KW-0547">Nucleotide-binding</keyword>
<protein>
    <recommendedName>
        <fullName evidence="2">3'-phosphate/5'-hydroxy nucleic acid ligase</fullName>
        <ecNumber evidence="2">6.5.1.8</ecNumber>
    </recommendedName>
</protein>
<proteinExistence type="predicted"/>
<dbReference type="EMBL" id="JAPMOU010000055">
    <property type="protein sequence ID" value="MDE1465218.1"/>
    <property type="molecule type" value="Genomic_DNA"/>
</dbReference>
<keyword evidence="6" id="KW-0692">RNA repair</keyword>
<evidence type="ECO:0000256" key="4">
    <source>
        <dbReference type="ARBA" id="ARBA00022723"/>
    </source>
</evidence>
<reference evidence="10 11" key="1">
    <citation type="submission" date="2022-11" db="EMBL/GenBank/DDBJ databases">
        <title>Spartinivicinus poritis sp. nov., isolated from scleractinian coral Porites lutea.</title>
        <authorList>
            <person name="Zhang G."/>
            <person name="Cai L."/>
            <person name="Wei Q."/>
        </authorList>
    </citation>
    <scope>NUCLEOTIDE SEQUENCE [LARGE SCALE GENOMIC DNA]</scope>
    <source>
        <strain evidence="10 11">A2-2</strain>
    </source>
</reference>
<evidence type="ECO:0000313" key="10">
    <source>
        <dbReference type="EMBL" id="MDE1465218.1"/>
    </source>
</evidence>
<comment type="catalytic activity">
    <reaction evidence="9">
        <text>a 3'-end 3'-phospho-ribonucleotide-RNA + a 5'-end dephospho-ribonucleoside-RNA + GTP = a ribonucleotidyl-ribonucleotide-RNA + GMP + diphosphate</text>
        <dbReference type="Rhea" id="RHEA:68076"/>
        <dbReference type="Rhea" id="RHEA-COMP:10463"/>
        <dbReference type="Rhea" id="RHEA-COMP:13936"/>
        <dbReference type="Rhea" id="RHEA-COMP:17355"/>
        <dbReference type="ChEBI" id="CHEBI:33019"/>
        <dbReference type="ChEBI" id="CHEBI:37565"/>
        <dbReference type="ChEBI" id="CHEBI:58115"/>
        <dbReference type="ChEBI" id="CHEBI:83062"/>
        <dbReference type="ChEBI" id="CHEBI:138284"/>
        <dbReference type="ChEBI" id="CHEBI:173118"/>
        <dbReference type="EC" id="6.5.1.8"/>
    </reaction>
</comment>
<dbReference type="InterPro" id="IPR036025">
    <property type="entry name" value="RtcB-like_sf"/>
</dbReference>
<name>A0ABT5UFU3_9GAMM</name>
<evidence type="ECO:0000256" key="5">
    <source>
        <dbReference type="ARBA" id="ARBA00022741"/>
    </source>
</evidence>
<dbReference type="EC" id="6.5.1.8" evidence="2"/>
<evidence type="ECO:0000256" key="8">
    <source>
        <dbReference type="ARBA" id="ARBA00023211"/>
    </source>
</evidence>
<keyword evidence="3 10" id="KW-0436">Ligase</keyword>
<keyword evidence="4" id="KW-0479">Metal-binding</keyword>
<evidence type="ECO:0000256" key="1">
    <source>
        <dbReference type="ARBA" id="ARBA00001936"/>
    </source>
</evidence>
<keyword evidence="8" id="KW-0464">Manganese</keyword>